<reference evidence="3" key="1">
    <citation type="submission" date="2022-11" db="UniProtKB">
        <authorList>
            <consortium name="WormBaseParasite"/>
        </authorList>
    </citation>
    <scope>IDENTIFICATION</scope>
</reference>
<evidence type="ECO:0000313" key="3">
    <source>
        <dbReference type="WBParaSite" id="PSAMB.scaffold4962size13037.g25602.t1"/>
    </source>
</evidence>
<dbReference type="Proteomes" id="UP000887566">
    <property type="component" value="Unplaced"/>
</dbReference>
<dbReference type="SUPFAM" id="SSF49785">
    <property type="entry name" value="Galactose-binding domain-like"/>
    <property type="match status" value="1"/>
</dbReference>
<organism evidence="2 3">
    <name type="scientific">Plectus sambesii</name>
    <dbReference type="NCBI Taxonomy" id="2011161"/>
    <lineage>
        <taxon>Eukaryota</taxon>
        <taxon>Metazoa</taxon>
        <taxon>Ecdysozoa</taxon>
        <taxon>Nematoda</taxon>
        <taxon>Chromadorea</taxon>
        <taxon>Plectida</taxon>
        <taxon>Plectina</taxon>
        <taxon>Plectoidea</taxon>
        <taxon>Plectidae</taxon>
        <taxon>Plectus</taxon>
    </lineage>
</organism>
<dbReference type="Gene3D" id="2.60.120.260">
    <property type="entry name" value="Galactose-binding domain-like"/>
    <property type="match status" value="1"/>
</dbReference>
<evidence type="ECO:0000256" key="1">
    <source>
        <dbReference type="SAM" id="MobiDB-lite"/>
    </source>
</evidence>
<keyword evidence="2" id="KW-1185">Reference proteome</keyword>
<dbReference type="AlphaFoldDB" id="A0A914WR20"/>
<dbReference type="InterPro" id="IPR008979">
    <property type="entry name" value="Galactose-bd-like_sf"/>
</dbReference>
<sequence>MSANQQETMREKGVGPLMVLSHMKATEDARLVVRAGRSTTTAAMGGCGGQAERPHERPRLANTRGEGQGCDVALGMESGRIPDAYISASSSFDDESVGPASARFPVVLGIWRLLRHDGWPASTCLDPAELGQVVDAAVSEPLISGQSVLVTVVIYS</sequence>
<protein>
    <submittedName>
        <fullName evidence="3">Uncharacterized protein</fullName>
    </submittedName>
</protein>
<proteinExistence type="predicted"/>
<evidence type="ECO:0000313" key="2">
    <source>
        <dbReference type="Proteomes" id="UP000887566"/>
    </source>
</evidence>
<feature type="region of interest" description="Disordered" evidence="1">
    <location>
        <begin position="41"/>
        <end position="67"/>
    </location>
</feature>
<dbReference type="WBParaSite" id="PSAMB.scaffold4962size13037.g25602.t1">
    <property type="protein sequence ID" value="PSAMB.scaffold4962size13037.g25602.t1"/>
    <property type="gene ID" value="PSAMB.scaffold4962size13037.g25602"/>
</dbReference>
<name>A0A914WR20_9BILA</name>
<accession>A0A914WR20</accession>